<dbReference type="EMBL" id="CAKXYY010000023">
    <property type="protein sequence ID" value="CAH2355255.1"/>
    <property type="molecule type" value="Genomic_DNA"/>
</dbReference>
<protein>
    <recommendedName>
        <fullName evidence="2">Gag1-like clamp domain-containing protein</fullName>
    </recommendedName>
</protein>
<evidence type="ECO:0000256" key="1">
    <source>
        <dbReference type="SAM" id="MobiDB-lite"/>
    </source>
</evidence>
<feature type="domain" description="Gag1-like clamp" evidence="2">
    <location>
        <begin position="225"/>
        <end position="329"/>
    </location>
</feature>
<name>A0A9P0QTB1_9ASCO</name>
<reference evidence="3" key="1">
    <citation type="submission" date="2022-03" db="EMBL/GenBank/DDBJ databases">
        <authorList>
            <person name="Legras J.-L."/>
            <person name="Devillers H."/>
            <person name="Grondin C."/>
        </authorList>
    </citation>
    <scope>NUCLEOTIDE SEQUENCE</scope>
    <source>
        <strain evidence="3">CLIB 1423</strain>
    </source>
</reference>
<feature type="region of interest" description="Disordered" evidence="1">
    <location>
        <begin position="23"/>
        <end position="43"/>
    </location>
</feature>
<dbReference type="Proteomes" id="UP000837801">
    <property type="component" value="Unassembled WGS sequence"/>
</dbReference>
<sequence>MNEVISSTTTTTDHRQFKPKSILRNSKSSPILNSNKNSSATIGGSAKSKLPILKHKLGTGGAGSSSNKFSSVVHKFVASCNTFLEKLRSISDEVFSVDETIKEYFVSSDGDDSRLEKITKSNRGYTSAEERFIEEFKESKSLEVMYQERRQQKAAEQRLDHSIPPPVPPKSKSKMATEHRVSLQDVIRQTSGEGDSSSTLNVSYHDLDVCEMRKEFEVSPPLESTSTPSPLSSSASESSSSPSPATEINIGETLWNYRRTKWLHTDKTTEELEDRISCNQIEELPHESQVKIYTNLVNKGKVLKQDKRLNLQDLVVIINAGWVAEDKWERAAKGLA</sequence>
<evidence type="ECO:0000313" key="3">
    <source>
        <dbReference type="EMBL" id="CAH2355255.1"/>
    </source>
</evidence>
<dbReference type="Pfam" id="PF13259">
    <property type="entry name" value="clamp_Gag1-like"/>
    <property type="match status" value="1"/>
</dbReference>
<evidence type="ECO:0000259" key="2">
    <source>
        <dbReference type="Pfam" id="PF13259"/>
    </source>
</evidence>
<dbReference type="AlphaFoldDB" id="A0A9P0QTB1"/>
<dbReference type="InterPro" id="IPR025124">
    <property type="entry name" value="Gag1-like_clamp"/>
</dbReference>
<feature type="region of interest" description="Disordered" evidence="1">
    <location>
        <begin position="217"/>
        <end position="247"/>
    </location>
</feature>
<dbReference type="OrthoDB" id="5576875at2759"/>
<proteinExistence type="predicted"/>
<organism evidence="3 4">
    <name type="scientific">[Candida] railenensis</name>
    <dbReference type="NCBI Taxonomy" id="45579"/>
    <lineage>
        <taxon>Eukaryota</taxon>
        <taxon>Fungi</taxon>
        <taxon>Dikarya</taxon>
        <taxon>Ascomycota</taxon>
        <taxon>Saccharomycotina</taxon>
        <taxon>Pichiomycetes</taxon>
        <taxon>Debaryomycetaceae</taxon>
        <taxon>Kurtzmaniella</taxon>
    </lineage>
</organism>
<comment type="caution">
    <text evidence="3">The sequence shown here is derived from an EMBL/GenBank/DDBJ whole genome shotgun (WGS) entry which is preliminary data.</text>
</comment>
<feature type="compositionally biased region" description="Polar residues" evidence="1">
    <location>
        <begin position="23"/>
        <end position="42"/>
    </location>
</feature>
<feature type="compositionally biased region" description="Basic and acidic residues" evidence="1">
    <location>
        <begin position="149"/>
        <end position="161"/>
    </location>
</feature>
<feature type="region of interest" description="Disordered" evidence="1">
    <location>
        <begin position="149"/>
        <end position="181"/>
    </location>
</feature>
<feature type="compositionally biased region" description="Low complexity" evidence="1">
    <location>
        <begin position="219"/>
        <end position="245"/>
    </location>
</feature>
<accession>A0A9P0QTB1</accession>
<evidence type="ECO:0000313" key="4">
    <source>
        <dbReference type="Proteomes" id="UP000837801"/>
    </source>
</evidence>
<gene>
    <name evidence="3" type="ORF">CLIB1423_23S01288</name>
</gene>
<keyword evidence="4" id="KW-1185">Reference proteome</keyword>